<keyword evidence="4" id="KW-1185">Reference proteome</keyword>
<dbReference type="AlphaFoldDB" id="A0A0C9MH25"/>
<feature type="region of interest" description="Disordered" evidence="2">
    <location>
        <begin position="301"/>
        <end position="330"/>
    </location>
</feature>
<sequence>MTTCSMPLSIKDDIIPFSTTLNSSYSIHDSFASFDSSTSSSTPTTTTRIIHNGDQETRIKQLHNQVEQLSLSNARLVRANRILKLDCDRIVEEKTTHLKQALKLSVEQNIRLQRANRLLRDDYLTQTSPLTVLLSQQEELNNIKMEQIRKMTNVGPEYEYLVQVINLLYRQLAGKSDCETTCCFTEKPLRASSSLIVSPQKQQQDNNEVKHICRPEIKSHNIPAGGMASALEQENNQLRDGMDILIDDRDALYQLLKDKEEDNETLKYELKVKDDIVKQLENDFEKMELEVTDLQKDYYYKNSNRNNKSNDIRSPESSFSDLHSFPSVPM</sequence>
<reference evidence="3" key="1">
    <citation type="submission" date="2014-09" db="EMBL/GenBank/DDBJ databases">
        <title>Draft genome sequence of an oleaginous Mucoromycotina fungus Mucor ambiguus NBRC6742.</title>
        <authorList>
            <person name="Takeda I."/>
            <person name="Yamane N."/>
            <person name="Morita T."/>
            <person name="Tamano K."/>
            <person name="Machida M."/>
            <person name="Baker S."/>
            <person name="Koike H."/>
        </authorList>
    </citation>
    <scope>NUCLEOTIDE SEQUENCE</scope>
    <source>
        <strain evidence="3">NBRC 6742</strain>
    </source>
</reference>
<evidence type="ECO:0000256" key="2">
    <source>
        <dbReference type="SAM" id="MobiDB-lite"/>
    </source>
</evidence>
<evidence type="ECO:0000313" key="4">
    <source>
        <dbReference type="Proteomes" id="UP000053815"/>
    </source>
</evidence>
<evidence type="ECO:0000256" key="1">
    <source>
        <dbReference type="SAM" id="Coils"/>
    </source>
</evidence>
<dbReference type="OrthoDB" id="2265577at2759"/>
<organism evidence="3">
    <name type="scientific">Mucor ambiguus</name>
    <dbReference type="NCBI Taxonomy" id="91626"/>
    <lineage>
        <taxon>Eukaryota</taxon>
        <taxon>Fungi</taxon>
        <taxon>Fungi incertae sedis</taxon>
        <taxon>Mucoromycota</taxon>
        <taxon>Mucoromycotina</taxon>
        <taxon>Mucoromycetes</taxon>
        <taxon>Mucorales</taxon>
        <taxon>Mucorineae</taxon>
        <taxon>Mucoraceae</taxon>
        <taxon>Mucor</taxon>
    </lineage>
</organism>
<accession>A0A0C9MH25</accession>
<protein>
    <submittedName>
        <fullName evidence="3">Uncharacterized protein</fullName>
    </submittedName>
</protein>
<name>A0A0C9MH25_9FUNG</name>
<keyword evidence="1" id="KW-0175">Coiled coil</keyword>
<proteinExistence type="predicted"/>
<evidence type="ECO:0000313" key="3">
    <source>
        <dbReference type="EMBL" id="GAN06629.1"/>
    </source>
</evidence>
<dbReference type="EMBL" id="DF836419">
    <property type="protein sequence ID" value="GAN06629.1"/>
    <property type="molecule type" value="Genomic_DNA"/>
</dbReference>
<gene>
    <name evidence="3" type="ORF">MAM1_0130d06116</name>
</gene>
<dbReference type="Proteomes" id="UP000053815">
    <property type="component" value="Unassembled WGS sequence"/>
</dbReference>
<feature type="coiled-coil region" evidence="1">
    <location>
        <begin position="228"/>
        <end position="297"/>
    </location>
</feature>